<dbReference type="InterPro" id="IPR036615">
    <property type="entry name" value="Mur_ligase_C_dom_sf"/>
</dbReference>
<reference evidence="2 3" key="1">
    <citation type="journal article" date="2011" name="PLoS Pathog.">
        <title>Dynamic evolution of pathogenicity revealed by sequencing and comparative genomics of 19 Pseudomonas syringae isolates.</title>
        <authorList>
            <person name="Baltrus D.A."/>
            <person name="Nishimura M.T."/>
            <person name="Romanchuk A."/>
            <person name="Chang J.H."/>
            <person name="Mukhtar M.S."/>
            <person name="Cherkis K."/>
            <person name="Roach J."/>
            <person name="Grant S.R."/>
            <person name="Jones C.D."/>
            <person name="Dangl J.L."/>
        </authorList>
    </citation>
    <scope>NUCLEOTIDE SEQUENCE [LARGE SCALE GENOMIC DNA]</scope>
    <source>
        <strain evidence="2 3">1704B</strain>
    </source>
</reference>
<dbReference type="Pfam" id="PF02875">
    <property type="entry name" value="Mur_ligase_C"/>
    <property type="match status" value="1"/>
</dbReference>
<name>F3G411_PSESJ</name>
<dbReference type="AlphaFoldDB" id="F3G411"/>
<evidence type="ECO:0000259" key="1">
    <source>
        <dbReference type="Pfam" id="PF02875"/>
    </source>
</evidence>
<protein>
    <submittedName>
        <fullName evidence="2">UDP-N-acetylmuramoylalanyl-D-glutamate--2, 6-diaminopimelate ligase</fullName>
        <ecNumber evidence="2">6.3.2.13</ecNumber>
    </submittedName>
</protein>
<evidence type="ECO:0000313" key="3">
    <source>
        <dbReference type="Proteomes" id="UP000004986"/>
    </source>
</evidence>
<dbReference type="SUPFAM" id="SSF53244">
    <property type="entry name" value="MurD-like peptide ligases, peptide-binding domain"/>
    <property type="match status" value="1"/>
</dbReference>
<dbReference type="GO" id="GO:0008765">
    <property type="term" value="F:UDP-N-acetylmuramoylalanyl-D-glutamate-2,6-diaminopimelate ligase activity"/>
    <property type="evidence" value="ECO:0007669"/>
    <property type="project" value="UniProtKB-EC"/>
</dbReference>
<gene>
    <name evidence="2" type="primary">murE</name>
    <name evidence="2" type="ORF">PSYPI_05023</name>
</gene>
<evidence type="ECO:0000313" key="2">
    <source>
        <dbReference type="EMBL" id="EGH41811.1"/>
    </source>
</evidence>
<dbReference type="PATRIC" id="fig|629263.4.peg.840"/>
<proteinExistence type="predicted"/>
<comment type="caution">
    <text evidence="2">The sequence shown here is derived from an EMBL/GenBank/DDBJ whole genome shotgun (WGS) entry which is preliminary data.</text>
</comment>
<dbReference type="EMBL" id="AEAI01000238">
    <property type="protein sequence ID" value="EGH41811.1"/>
    <property type="molecule type" value="Genomic_DNA"/>
</dbReference>
<sequence length="106" mass="11490">KRPLMAEVVERLADGVWVTDDNPRSESPVSIFDDIRPGFVAADKVRFIEGRGQAIAELIASANADDVVVLAGKGHEDYQEINGQRQPFSDLQEAASALAVWEPANA</sequence>
<feature type="domain" description="Mur ligase C-terminal" evidence="1">
    <location>
        <begin position="1"/>
        <end position="74"/>
    </location>
</feature>
<feature type="non-terminal residue" evidence="2">
    <location>
        <position position="1"/>
    </location>
</feature>
<dbReference type="HOGENOM" id="CLU_2215552_0_0_6"/>
<dbReference type="Proteomes" id="UP000004986">
    <property type="component" value="Unassembled WGS sequence"/>
</dbReference>
<accession>F3G411</accession>
<dbReference type="PANTHER" id="PTHR23135">
    <property type="entry name" value="MUR LIGASE FAMILY MEMBER"/>
    <property type="match status" value="1"/>
</dbReference>
<dbReference type="PANTHER" id="PTHR23135:SF4">
    <property type="entry name" value="UDP-N-ACETYLMURAMOYL-L-ALANYL-D-GLUTAMATE--2,6-DIAMINOPIMELATE LIGASE MURE HOMOLOG, CHLOROPLASTIC"/>
    <property type="match status" value="1"/>
</dbReference>
<dbReference type="Gene3D" id="3.90.190.20">
    <property type="entry name" value="Mur ligase, C-terminal domain"/>
    <property type="match status" value="1"/>
</dbReference>
<keyword evidence="3" id="KW-1185">Reference proteome</keyword>
<dbReference type="EC" id="6.3.2.13" evidence="2"/>
<organism evidence="2 3">
    <name type="scientific">Pseudomonas syringae pv. pisi str. 1704B</name>
    <dbReference type="NCBI Taxonomy" id="629263"/>
    <lineage>
        <taxon>Bacteria</taxon>
        <taxon>Pseudomonadati</taxon>
        <taxon>Pseudomonadota</taxon>
        <taxon>Gammaproteobacteria</taxon>
        <taxon>Pseudomonadales</taxon>
        <taxon>Pseudomonadaceae</taxon>
        <taxon>Pseudomonas</taxon>
        <taxon>Pseudomonas syringae</taxon>
    </lineage>
</organism>
<keyword evidence="2" id="KW-0436">Ligase</keyword>
<dbReference type="InterPro" id="IPR004101">
    <property type="entry name" value="Mur_ligase_C"/>
</dbReference>